<sequence length="241" mass="27566">MGLRRVRRNSVNIFHIRPIDSDHLRPLDPISEGCFNDIAFLVVESTVTLDRLSQMDWRSHLGVLRSMYISLESGLLITWWRKSNLYLFCQAEVGCWLANLPSSVRLHLRLSPASPCASLSSSTPRQCPAPMPVCRSSVMRPRLAATTVFEQSLTPAGSGPLPPEAAFKHLNQSERKSMAHLANHSDLNSLDRGRRAMRRRWMSINHFMEALPQCRYSKPFRQHFQHFRTTKRRPCSLGTTE</sequence>
<name>A0ACC0U981_9AGAM</name>
<comment type="caution">
    <text evidence="1">The sequence shown here is derived from an EMBL/GenBank/DDBJ whole genome shotgun (WGS) entry which is preliminary data.</text>
</comment>
<dbReference type="EMBL" id="JAGFNK010000099">
    <property type="protein sequence ID" value="KAI9508168.1"/>
    <property type="molecule type" value="Genomic_DNA"/>
</dbReference>
<gene>
    <name evidence="1" type="ORF">F5148DRAFT_941779</name>
</gene>
<keyword evidence="2" id="KW-1185">Reference proteome</keyword>
<accession>A0ACC0U981</accession>
<evidence type="ECO:0000313" key="2">
    <source>
        <dbReference type="Proteomes" id="UP001207468"/>
    </source>
</evidence>
<protein>
    <submittedName>
        <fullName evidence="1">Uncharacterized protein</fullName>
    </submittedName>
</protein>
<proteinExistence type="predicted"/>
<reference evidence="1" key="1">
    <citation type="submission" date="2021-03" db="EMBL/GenBank/DDBJ databases">
        <title>Evolutionary priming and transition to the ectomycorrhizal habit in an iconic lineage of mushroom-forming fungi: is preadaptation a requirement?</title>
        <authorList>
            <consortium name="DOE Joint Genome Institute"/>
            <person name="Looney B.P."/>
            <person name="Miyauchi S."/>
            <person name="Morin E."/>
            <person name="Drula E."/>
            <person name="Courty P.E."/>
            <person name="Chicoki N."/>
            <person name="Fauchery L."/>
            <person name="Kohler A."/>
            <person name="Kuo A."/>
            <person name="LaButti K."/>
            <person name="Pangilinan J."/>
            <person name="Lipzen A."/>
            <person name="Riley R."/>
            <person name="Andreopoulos W."/>
            <person name="He G."/>
            <person name="Johnson J."/>
            <person name="Barry K.W."/>
            <person name="Grigoriev I.V."/>
            <person name="Nagy L."/>
            <person name="Hibbett D."/>
            <person name="Henrissat B."/>
            <person name="Matheny P.B."/>
            <person name="Labbe J."/>
            <person name="Martin A.F."/>
        </authorList>
    </citation>
    <scope>NUCLEOTIDE SEQUENCE</scope>
    <source>
        <strain evidence="1">BPL698</strain>
    </source>
</reference>
<evidence type="ECO:0000313" key="1">
    <source>
        <dbReference type="EMBL" id="KAI9508168.1"/>
    </source>
</evidence>
<organism evidence="1 2">
    <name type="scientific">Russula earlei</name>
    <dbReference type="NCBI Taxonomy" id="71964"/>
    <lineage>
        <taxon>Eukaryota</taxon>
        <taxon>Fungi</taxon>
        <taxon>Dikarya</taxon>
        <taxon>Basidiomycota</taxon>
        <taxon>Agaricomycotina</taxon>
        <taxon>Agaricomycetes</taxon>
        <taxon>Russulales</taxon>
        <taxon>Russulaceae</taxon>
        <taxon>Russula</taxon>
    </lineage>
</organism>
<dbReference type="Proteomes" id="UP001207468">
    <property type="component" value="Unassembled WGS sequence"/>
</dbReference>